<evidence type="ECO:0000313" key="3">
    <source>
        <dbReference type="Proteomes" id="UP000677180"/>
    </source>
</evidence>
<reference evidence="2" key="1">
    <citation type="submission" date="2021-03" db="EMBL/GenBank/DDBJ databases">
        <title>Human Oral Microbial Genomes.</title>
        <authorList>
            <person name="Johnston C.D."/>
            <person name="Chen T."/>
            <person name="Dewhirst F.E."/>
        </authorList>
    </citation>
    <scope>NUCLEOTIDE SEQUENCE</scope>
    <source>
        <strain evidence="2">F0714</strain>
    </source>
</reference>
<evidence type="ECO:0000256" key="1">
    <source>
        <dbReference type="SAM" id="MobiDB-lite"/>
    </source>
</evidence>
<accession>A0AB37I3N4</accession>
<feature type="compositionally biased region" description="Polar residues" evidence="1">
    <location>
        <begin position="23"/>
        <end position="40"/>
    </location>
</feature>
<gene>
    <name evidence="2" type="ORF">J5A53_12690</name>
</gene>
<protein>
    <recommendedName>
        <fullName evidence="4">Lipoprotein</fullName>
    </recommendedName>
</protein>
<feature type="region of interest" description="Disordered" evidence="1">
    <location>
        <begin position="23"/>
        <end position="68"/>
    </location>
</feature>
<dbReference type="Proteomes" id="UP000677180">
    <property type="component" value="Chromosome"/>
</dbReference>
<sequence length="208" mass="22406">MKHHFGGAAAVAVAVVLLLSSCGGQSPRPGSSDSESWGTAPQQPPRTTTSSSPPVPSPSKPQPSETFTPEQLEAANVLIEYYRIRDAVVSDLTADPQPLMDITIGQSREIDMNLLTGFRERGQVQKGTTVVHITGASEPVEFDGVRSVDVQMCTDAAKTEMIDSQTGKSVREVGQWSPYLQWNVTVVETETGWKFGDATNESVGWCPL</sequence>
<dbReference type="PROSITE" id="PS51257">
    <property type="entry name" value="PROKAR_LIPOPROTEIN"/>
    <property type="match status" value="1"/>
</dbReference>
<proteinExistence type="predicted"/>
<dbReference type="AlphaFoldDB" id="A0AB37I3N4"/>
<evidence type="ECO:0000313" key="2">
    <source>
        <dbReference type="EMBL" id="QUC10619.1"/>
    </source>
</evidence>
<evidence type="ECO:0008006" key="4">
    <source>
        <dbReference type="Google" id="ProtNLM"/>
    </source>
</evidence>
<organism evidence="2 3">
    <name type="scientific">Arachnia propionica</name>
    <dbReference type="NCBI Taxonomy" id="1750"/>
    <lineage>
        <taxon>Bacteria</taxon>
        <taxon>Bacillati</taxon>
        <taxon>Actinomycetota</taxon>
        <taxon>Actinomycetes</taxon>
        <taxon>Propionibacteriales</taxon>
        <taxon>Propionibacteriaceae</taxon>
        <taxon>Arachnia</taxon>
    </lineage>
</organism>
<name>A0AB37I3N4_9ACTN</name>
<dbReference type="EMBL" id="CP072385">
    <property type="protein sequence ID" value="QUC10619.1"/>
    <property type="molecule type" value="Genomic_DNA"/>
</dbReference>
<dbReference type="RefSeq" id="WP_014845726.1">
    <property type="nucleotide sequence ID" value="NZ_CAUVFX010000003.1"/>
</dbReference>